<dbReference type="AlphaFoldDB" id="A0A085NS35"/>
<proteinExistence type="predicted"/>
<name>A0A085NS35_9BILA</name>
<accession>A0A085NS35</accession>
<gene>
    <name evidence="1" type="ORF">M514_15554</name>
</gene>
<evidence type="ECO:0000313" key="1">
    <source>
        <dbReference type="EMBL" id="KFD72281.1"/>
    </source>
</evidence>
<reference evidence="1" key="1">
    <citation type="journal article" date="2014" name="Nat. Genet.">
        <title>Genome and transcriptome of the porcine whipworm Trichuris suis.</title>
        <authorList>
            <person name="Jex A.R."/>
            <person name="Nejsum P."/>
            <person name="Schwarz E.M."/>
            <person name="Hu L."/>
            <person name="Young N.D."/>
            <person name="Hall R.S."/>
            <person name="Korhonen P.K."/>
            <person name="Liao S."/>
            <person name="Thamsborg S."/>
            <person name="Xia J."/>
            <person name="Xu P."/>
            <person name="Wang S."/>
            <person name="Scheerlinck J.P."/>
            <person name="Hofmann A."/>
            <person name="Sternberg P.W."/>
            <person name="Wang J."/>
            <person name="Gasser R.B."/>
        </authorList>
    </citation>
    <scope>NUCLEOTIDE SEQUENCE [LARGE SCALE GENOMIC DNA]</scope>
    <source>
        <strain evidence="1">DCEP-RM93F</strain>
    </source>
</reference>
<dbReference type="EMBL" id="KL367478">
    <property type="protein sequence ID" value="KFD72281.1"/>
    <property type="molecule type" value="Genomic_DNA"/>
</dbReference>
<sequence length="108" mass="12695">MHKQYQIVLCKKENHYHPKSAPLKFSVPVERFLFMEMFNNPSMLHVGLPTVAKRCNAKEQPFLREEAERWSVTIKGVPKANEKHVPLNCRRGIDEADEDFWTPRITTM</sequence>
<organism evidence="1">
    <name type="scientific">Trichuris suis</name>
    <name type="common">pig whipworm</name>
    <dbReference type="NCBI Taxonomy" id="68888"/>
    <lineage>
        <taxon>Eukaryota</taxon>
        <taxon>Metazoa</taxon>
        <taxon>Ecdysozoa</taxon>
        <taxon>Nematoda</taxon>
        <taxon>Enoplea</taxon>
        <taxon>Dorylaimia</taxon>
        <taxon>Trichinellida</taxon>
        <taxon>Trichuridae</taxon>
        <taxon>Trichuris</taxon>
    </lineage>
</organism>
<protein>
    <submittedName>
        <fullName evidence="1">Uncharacterized protein</fullName>
    </submittedName>
</protein>
<dbReference type="Proteomes" id="UP000030758">
    <property type="component" value="Unassembled WGS sequence"/>
</dbReference>